<dbReference type="Proteomes" id="UP000004318">
    <property type="component" value="Unassembled WGS sequence"/>
</dbReference>
<dbReference type="HOGENOM" id="CLU_024442_0_0_5"/>
<dbReference type="eggNOG" id="COG0457">
    <property type="taxonomic scope" value="Bacteria"/>
</dbReference>
<feature type="region of interest" description="Disordered" evidence="1">
    <location>
        <begin position="15"/>
        <end position="50"/>
    </location>
</feature>
<evidence type="ECO:0000256" key="1">
    <source>
        <dbReference type="SAM" id="MobiDB-lite"/>
    </source>
</evidence>
<comment type="caution">
    <text evidence="3">The sequence shown here is derived from an EMBL/GenBank/DDBJ whole genome shotgun (WGS) entry which is preliminary data.</text>
</comment>
<organism evidence="3 4">
    <name type="scientific">Pseudooceanicola batsensis (strain ATCC BAA-863 / DSM 15984 / KCTC 12145 / HTCC2597)</name>
    <name type="common">Oceanicola batsensis</name>
    <dbReference type="NCBI Taxonomy" id="252305"/>
    <lineage>
        <taxon>Bacteria</taxon>
        <taxon>Pseudomonadati</taxon>
        <taxon>Pseudomonadota</taxon>
        <taxon>Alphaproteobacteria</taxon>
        <taxon>Rhodobacterales</taxon>
        <taxon>Paracoccaceae</taxon>
        <taxon>Pseudooceanicola</taxon>
    </lineage>
</organism>
<dbReference type="SUPFAM" id="SSF63829">
    <property type="entry name" value="Calcium-dependent phosphotriesterase"/>
    <property type="match status" value="1"/>
</dbReference>
<sequence>MVAARTAHLFGDETFDFKHCTEPEPPMTEQDPAHAPDAPDAAQPEKTGTFNLQPSRTFTPWLRSVGGSIAFTTYQVGKLFLIGINPETGRLSVYERSFPRCMGFGVSQTGGRTTLWMSSLYQLWRMENFLDPGQVSSDGFDAVFVPVEGRTTGDIDIHDIHPQPDSPAPVFVATRFNCLATLDYRNSFKPVWLPPFVDRVAAEDRCHLNGLAMAEGKPKYVTCVATTNSGGAWRNNRQDGGVIVDVETNEIVCSGLSMPHSPRLYRGALYAVQSGTGEFGKVDLETGRFEPMCFLPGFVRGVAFVGDHAVIGVSRPRPEKTFEGLALDQRLEEAGQQPTSMVAIVNIHTGDIEHTLQIQGVVQELYDVAFLPGIRRPKLLGFRTPEIRFQVRPAPFPVAAGPGG</sequence>
<keyword evidence="4" id="KW-1185">Reference proteome</keyword>
<evidence type="ECO:0000313" key="4">
    <source>
        <dbReference type="Proteomes" id="UP000004318"/>
    </source>
</evidence>
<name>A3TUK2_PSEBH</name>
<feature type="domain" description="Conserved hypothetical protein CHP03032" evidence="2">
    <location>
        <begin position="57"/>
        <end position="380"/>
    </location>
</feature>
<reference evidence="3 4" key="1">
    <citation type="journal article" date="2010" name="J. Bacteriol.">
        <title>Genome sequences of Oceanicola granulosus HTCC2516(T) and Oceanicola batsensis HTCC2597(TDelta).</title>
        <authorList>
            <person name="Thrash J.C."/>
            <person name="Cho J.C."/>
            <person name="Vergin K.L."/>
            <person name="Giovannoni S.J."/>
        </authorList>
    </citation>
    <scope>NUCLEOTIDE SEQUENCE [LARGE SCALE GENOMIC DNA]</scope>
    <source>
        <strain evidence="4">ATCC BAA-863 / DSM 15984 / KCTC 12145 / HTCC2597</strain>
    </source>
</reference>
<dbReference type="AlphaFoldDB" id="A3TUK2"/>
<gene>
    <name evidence="3" type="ORF">OB2597_08649</name>
</gene>
<evidence type="ECO:0000259" key="2">
    <source>
        <dbReference type="Pfam" id="PF16261"/>
    </source>
</evidence>
<dbReference type="NCBIfam" id="TIGR03032">
    <property type="entry name" value="TIGR03032 family protein"/>
    <property type="match status" value="1"/>
</dbReference>
<proteinExistence type="predicted"/>
<dbReference type="InterPro" id="IPR017481">
    <property type="entry name" value="CHP03032"/>
</dbReference>
<accession>A3TUK2</accession>
<feature type="compositionally biased region" description="Low complexity" evidence="1">
    <location>
        <begin position="33"/>
        <end position="42"/>
    </location>
</feature>
<protein>
    <recommendedName>
        <fullName evidence="2">Conserved hypothetical protein CHP03032 domain-containing protein</fullName>
    </recommendedName>
</protein>
<dbReference type="EMBL" id="AAMO01000002">
    <property type="protein sequence ID" value="EAQ04198.1"/>
    <property type="molecule type" value="Genomic_DNA"/>
</dbReference>
<dbReference type="Pfam" id="PF16261">
    <property type="entry name" value="DUF4915"/>
    <property type="match status" value="1"/>
</dbReference>
<evidence type="ECO:0000313" key="3">
    <source>
        <dbReference type="EMBL" id="EAQ04198.1"/>
    </source>
</evidence>
<dbReference type="STRING" id="252305.OB2597_08649"/>